<dbReference type="AlphaFoldDB" id="A0A1Y0ICM2"/>
<evidence type="ECO:0000313" key="2">
    <source>
        <dbReference type="Proteomes" id="UP000196027"/>
    </source>
</evidence>
<dbReference type="KEGG" id="ome:OLMES_3173"/>
<protein>
    <recommendedName>
        <fullName evidence="3">Nuclear transport factor 2 family protein</fullName>
    </recommendedName>
</protein>
<dbReference type="Pfam" id="PF12893">
    <property type="entry name" value="Lumazine_bd_2"/>
    <property type="match status" value="1"/>
</dbReference>
<dbReference type="SUPFAM" id="SSF54427">
    <property type="entry name" value="NTF2-like"/>
    <property type="match status" value="1"/>
</dbReference>
<dbReference type="InterPro" id="IPR032710">
    <property type="entry name" value="NTF2-like_dom_sf"/>
</dbReference>
<sequence>MNDEALSTLIEITHQYFDGLHNADVDLLKRIFHPDCVLKAPGIRRDINEWLSLVSNRPVPANEGLPYAYRILNIEVFGQQAMVKVLCPLLGSTFVDFLGLLKENDKWLIVNKMYADIPDYLNVE</sequence>
<keyword evidence="2" id="KW-1185">Reference proteome</keyword>
<evidence type="ECO:0000313" key="1">
    <source>
        <dbReference type="EMBL" id="ARU57215.1"/>
    </source>
</evidence>
<organism evidence="1 2">
    <name type="scientific">Oleiphilus messinensis</name>
    <dbReference type="NCBI Taxonomy" id="141451"/>
    <lineage>
        <taxon>Bacteria</taxon>
        <taxon>Pseudomonadati</taxon>
        <taxon>Pseudomonadota</taxon>
        <taxon>Gammaproteobacteria</taxon>
        <taxon>Oceanospirillales</taxon>
        <taxon>Oleiphilaceae</taxon>
        <taxon>Oleiphilus</taxon>
    </lineage>
</organism>
<gene>
    <name evidence="1" type="ORF">OLMES_3173</name>
</gene>
<dbReference type="Proteomes" id="UP000196027">
    <property type="component" value="Chromosome"/>
</dbReference>
<dbReference type="RefSeq" id="WP_232465122.1">
    <property type="nucleotide sequence ID" value="NZ_CP021425.1"/>
</dbReference>
<dbReference type="Gene3D" id="3.10.450.50">
    <property type="match status" value="1"/>
</dbReference>
<accession>A0A1Y0ICM2</accession>
<reference evidence="1 2" key="1">
    <citation type="submission" date="2017-05" db="EMBL/GenBank/DDBJ databases">
        <title>Genomic insights into alkan degradation activity of Oleiphilus messinensis.</title>
        <authorList>
            <person name="Kozyavkin S.A."/>
            <person name="Slesarev A.I."/>
            <person name="Golyshin P.N."/>
            <person name="Korzhenkov A."/>
            <person name="Golyshina O.N."/>
            <person name="Toshchakov S.V."/>
        </authorList>
    </citation>
    <scope>NUCLEOTIDE SEQUENCE [LARGE SCALE GENOMIC DNA]</scope>
    <source>
        <strain evidence="1 2">ME102</strain>
    </source>
</reference>
<name>A0A1Y0ICM2_9GAMM</name>
<evidence type="ECO:0008006" key="3">
    <source>
        <dbReference type="Google" id="ProtNLM"/>
    </source>
</evidence>
<dbReference type="EMBL" id="CP021425">
    <property type="protein sequence ID" value="ARU57215.1"/>
    <property type="molecule type" value="Genomic_DNA"/>
</dbReference>
<dbReference type="InterPro" id="IPR039437">
    <property type="entry name" value="FrzH/put_lumazine-bd"/>
</dbReference>
<proteinExistence type="predicted"/>